<feature type="compositionally biased region" description="Polar residues" evidence="1">
    <location>
        <begin position="111"/>
        <end position="129"/>
    </location>
</feature>
<evidence type="ECO:0000313" key="3">
    <source>
        <dbReference type="Proteomes" id="UP000594260"/>
    </source>
</evidence>
<evidence type="ECO:0000313" key="2">
    <source>
        <dbReference type="EnsemblMetazoa" id="XP_022668738"/>
    </source>
</evidence>
<dbReference type="EnsemblMetazoa" id="XM_022813003">
    <property type="protein sequence ID" value="XP_022668738"/>
    <property type="gene ID" value="LOC111253515"/>
</dbReference>
<evidence type="ECO:0000256" key="1">
    <source>
        <dbReference type="SAM" id="MobiDB-lite"/>
    </source>
</evidence>
<reference evidence="2" key="1">
    <citation type="submission" date="2021-01" db="UniProtKB">
        <authorList>
            <consortium name="EnsemblMetazoa"/>
        </authorList>
    </citation>
    <scope>IDENTIFICATION</scope>
</reference>
<dbReference type="AlphaFoldDB" id="A0A7M7KLM4"/>
<dbReference type="GeneID" id="111253515"/>
<organism evidence="2 3">
    <name type="scientific">Varroa destructor</name>
    <name type="common">Honeybee mite</name>
    <dbReference type="NCBI Taxonomy" id="109461"/>
    <lineage>
        <taxon>Eukaryota</taxon>
        <taxon>Metazoa</taxon>
        <taxon>Ecdysozoa</taxon>
        <taxon>Arthropoda</taxon>
        <taxon>Chelicerata</taxon>
        <taxon>Arachnida</taxon>
        <taxon>Acari</taxon>
        <taxon>Parasitiformes</taxon>
        <taxon>Mesostigmata</taxon>
        <taxon>Gamasina</taxon>
        <taxon>Dermanyssoidea</taxon>
        <taxon>Varroidae</taxon>
        <taxon>Varroa</taxon>
    </lineage>
</organism>
<dbReference type="InParanoid" id="A0A7M7KLM4"/>
<proteinExistence type="predicted"/>
<feature type="region of interest" description="Disordered" evidence="1">
    <location>
        <begin position="106"/>
        <end position="129"/>
    </location>
</feature>
<dbReference type="Proteomes" id="UP000594260">
    <property type="component" value="Unplaced"/>
</dbReference>
<name>A0A7M7KLM4_VARDE</name>
<protein>
    <submittedName>
        <fullName evidence="2">Uncharacterized protein</fullName>
    </submittedName>
</protein>
<dbReference type="OrthoDB" id="10446276at2759"/>
<accession>A0A7M7KLM4</accession>
<dbReference type="RefSeq" id="XP_022668738.1">
    <property type="nucleotide sequence ID" value="XM_022813003.1"/>
</dbReference>
<dbReference type="KEGG" id="vde:111253515"/>
<sequence length="129" mass="13878">MKTELIIAIGCTSFFHLSKAQGLLGGLGCSSNAFILQQTCPLHCDLARDTNACPICVCPPCIICPEPCYVPSFLGGLAGECPGCAPGFDCHLGFFRSGIRRLPRARPVSPMQLSRSETPQQQHDQQSKL</sequence>
<keyword evidence="3" id="KW-1185">Reference proteome</keyword>